<dbReference type="GO" id="GO:0005524">
    <property type="term" value="F:ATP binding"/>
    <property type="evidence" value="ECO:0007669"/>
    <property type="project" value="InterPro"/>
</dbReference>
<evidence type="ECO:0000256" key="2">
    <source>
        <dbReference type="ARBA" id="ARBA00012438"/>
    </source>
</evidence>
<feature type="domain" description="Histidine kinase" evidence="5">
    <location>
        <begin position="1589"/>
        <end position="1828"/>
    </location>
</feature>
<dbReference type="SUPFAM" id="SSF55785">
    <property type="entry name" value="PYP-like sensor domain (PAS domain)"/>
    <property type="match status" value="1"/>
</dbReference>
<dbReference type="InterPro" id="IPR003661">
    <property type="entry name" value="HisK_dim/P_dom"/>
</dbReference>
<dbReference type="Gene3D" id="3.30.450.40">
    <property type="match status" value="1"/>
</dbReference>
<dbReference type="InterPro" id="IPR005467">
    <property type="entry name" value="His_kinase_dom"/>
</dbReference>
<evidence type="ECO:0000256" key="1">
    <source>
        <dbReference type="ARBA" id="ARBA00000085"/>
    </source>
</evidence>
<keyword evidence="7" id="KW-0808">Transferase</keyword>
<dbReference type="PROSITE" id="PS00108">
    <property type="entry name" value="PROTEIN_KINASE_ST"/>
    <property type="match status" value="1"/>
</dbReference>
<comment type="caution">
    <text evidence="7">The sequence shown here is derived from an EMBL/GenBank/DDBJ whole genome shotgun (WGS) entry which is preliminary data.</text>
</comment>
<keyword evidence="3" id="KW-0597">Phosphoprotein</keyword>
<evidence type="ECO:0000313" key="7">
    <source>
        <dbReference type="EMBL" id="EDM80076.1"/>
    </source>
</evidence>
<dbReference type="Pfam" id="PF02518">
    <property type="entry name" value="HATPase_c"/>
    <property type="match status" value="1"/>
</dbReference>
<dbReference type="InterPro" id="IPR000719">
    <property type="entry name" value="Prot_kinase_dom"/>
</dbReference>
<dbReference type="InterPro" id="IPR004358">
    <property type="entry name" value="Sig_transdc_His_kin-like_C"/>
</dbReference>
<dbReference type="InterPro" id="IPR041664">
    <property type="entry name" value="AAA_16"/>
</dbReference>
<dbReference type="EMBL" id="ABCS01000014">
    <property type="protein sequence ID" value="EDM80076.1"/>
    <property type="molecule type" value="Genomic_DNA"/>
</dbReference>
<dbReference type="SUPFAM" id="SSF52540">
    <property type="entry name" value="P-loop containing nucleoside triphosphate hydrolases"/>
    <property type="match status" value="1"/>
</dbReference>
<dbReference type="STRING" id="391625.PPSIR1_20654"/>
<dbReference type="CDD" id="cd00082">
    <property type="entry name" value="HisKA"/>
    <property type="match status" value="1"/>
</dbReference>
<dbReference type="SUPFAM" id="SSF55874">
    <property type="entry name" value="ATPase domain of HSP90 chaperone/DNA topoisomerase II/histidine kinase"/>
    <property type="match status" value="1"/>
</dbReference>
<sequence length="1839" mass="200602">MLRASAHARIYEAQRDSDQHRVLAKVFEIEDPASEARVMHEFHLLQGLEIDGVVRPIGVERSGGELVLLLDYVPSQNLAQVAAGRPLAVRRFLPWAMRMAEILGEIHSRRIVHRDIKPSNILVEAGSERIVFADFGLSALAEKMRRGAHDPDVLHGTLPYIAPEQTGRMRGDVDFRSDLYGLGATFYELLTGRRPFSATTPLELIHAHLARRPEPPRRHAPGLPERLSAIVMKLLEKAPEHRYQSALGLLADLERVAAALARGAEPEFELGRDDRPQWLQLPHQLYGREGERAQLAKALERCVDEGSRRVALIRGGLGLGKTALLTSAAQLGGTLAFGSYEREGGPHSGLIQALQAVLEQLLAEPEEVLARWGERLRGALGTLAPVVSALLPELELVIGAPGEPAALPELEPVERKHRLYLALGRLLTGLCAARPLILALDDVHRADEASLELLLALSRDGKGPLLLVASYRSEAEPESASELAGVEGLIAELGAQGRPPLELELRPLDESELERLLVDALGAVSGPLDELLAFVLRRSGGRPLAIRQLLLHLGDMGLLRPSATGWTWDIDALRRASVPGDVLALLGAKLERVDPIQREVLELAACAGERVDPTLLLGELGGPFELDPDALFATLRELVDSGLLYTEAPGFRFTHARLRELVLARMEAGRRRRASWALGRELLARAGGARALTLAAGGGLFRVVDLLDLGARGRPLDAALRGELLELNLEAGDRALGEAAWVRAERYYGFVLDGLEGEGLPRALRFRASFGLAQALYLRAEFDRADSIFEALLATELSLPELSAVTARRVNILTHAGHPRRAVDFGLEALARCGLELPPRLDAEALAARLRAHAGELGLEHLRADAHGSATDPRPSALMTILDSLHNLTLNIDRGLYLFLLDTHVEALLGNGWHRSLGSVLSSLGFAMLGMRDFAEAQRLGELSLALAERDPLEDRGWMIFVGPCFHPFAKVVNAIEGAHRRAIEGGERIEAAYKAGIGLVVMLEAGRHLDELEAAALRFHGIHGDWGTPGVQAITGSVLFLVEALRGRAVEAPAGAAPLPRITGLDNADVAMLIRYGAVSTRAWAAILAGDHARAWELCEQIAGDFEAVMFGNWAVARHGVLDAVASGERAQREGREGDSLRARIEARLELVRAWAERGPANCQAYVDIIQAELATLAGDLAGATRGYEQAYKRAKGLGRTWVEGLACLRLAALADRAQWELVAEGARRRALRVFERWGASALAEGLREQLGLAPERDVSSTQITNYAEGSSLSASVPSARGMNSLDLVAVLDTIRSLGEKLELEEVITEVLASAVAAGGGDRGVLLLEREGELTLVAESRGGETRAFLDRARPFAEAHAELPSSAIYYVQRTGVPLVVHDLLADPRFGADPYVRREGVRSLLCMPIRKQGARVGELVLENRLAPGAFTNDRLETSRLLMAQAAGALDNARLYAELARSEAQWRSLVDGAPDTITLLDEQGIVEFANHEDMAQRGEPGDRGLDPDSAARWRGALAEVLIRSEARELELSQTSPDAPTRWFMTRLAAIHVRGQPRRVLSIARDVTERKAFEAQRRQQQRLESLGTLAAGVAHEINNPVQGILNYAELIRDELDDPDTVDEFAREITMEADRVATIVRQLLLFARRERVHEGAPEARQDQDQGHEREQLREHIEVGALVRSTLLLIRSVMSKDQITLEVDLDEGLPPIPCRPQQIRQVVMNLATNARDALNERYPGADPRKRLRIGSRLIERPEGAWVQIRVEDTAGGIPEHVLARIFDPFFTTKGRRQGTGLGLSVSHGIAREHGGTLRVESQLGEGSCFMLELPVEVEVDADAPESPA</sequence>
<dbReference type="Pfam" id="PF08448">
    <property type="entry name" value="PAS_4"/>
    <property type="match status" value="1"/>
</dbReference>
<dbReference type="EC" id="2.7.13.3" evidence="2"/>
<evidence type="ECO:0000259" key="6">
    <source>
        <dbReference type="PROSITE" id="PS50113"/>
    </source>
</evidence>
<dbReference type="InterPro" id="IPR035965">
    <property type="entry name" value="PAS-like_dom_sf"/>
</dbReference>
<dbReference type="SMART" id="SM00065">
    <property type="entry name" value="GAF"/>
    <property type="match status" value="1"/>
</dbReference>
<dbReference type="PROSITE" id="PS50011">
    <property type="entry name" value="PROTEIN_KINASE_DOM"/>
    <property type="match status" value="1"/>
</dbReference>
<dbReference type="CDD" id="cd14014">
    <property type="entry name" value="STKc_PknB_like"/>
    <property type="match status" value="1"/>
</dbReference>
<dbReference type="InterPro" id="IPR036890">
    <property type="entry name" value="HATPase_C_sf"/>
</dbReference>
<dbReference type="PRINTS" id="PR00344">
    <property type="entry name" value="BCTRLSENSOR"/>
</dbReference>
<dbReference type="Gene3D" id="3.30.565.10">
    <property type="entry name" value="Histidine kinase-like ATPase, C-terminal domain"/>
    <property type="match status" value="1"/>
</dbReference>
<dbReference type="SUPFAM" id="SSF47384">
    <property type="entry name" value="Homodimeric domain of signal transducing histidine kinase"/>
    <property type="match status" value="1"/>
</dbReference>
<dbReference type="Pfam" id="PF13191">
    <property type="entry name" value="AAA_16"/>
    <property type="match status" value="1"/>
</dbReference>
<dbReference type="Gene3D" id="1.10.510.10">
    <property type="entry name" value="Transferase(Phosphotransferase) domain 1"/>
    <property type="match status" value="1"/>
</dbReference>
<dbReference type="InterPro" id="IPR003594">
    <property type="entry name" value="HATPase_dom"/>
</dbReference>
<organism evidence="7 8">
    <name type="scientific">Plesiocystis pacifica SIR-1</name>
    <dbReference type="NCBI Taxonomy" id="391625"/>
    <lineage>
        <taxon>Bacteria</taxon>
        <taxon>Pseudomonadati</taxon>
        <taxon>Myxococcota</taxon>
        <taxon>Polyangia</taxon>
        <taxon>Nannocystales</taxon>
        <taxon>Nannocystaceae</taxon>
        <taxon>Plesiocystis</taxon>
    </lineage>
</organism>
<dbReference type="eggNOG" id="COG4191">
    <property type="taxonomic scope" value="Bacteria"/>
</dbReference>
<dbReference type="GO" id="GO:0030522">
    <property type="term" value="P:intracellular receptor signaling pathway"/>
    <property type="evidence" value="ECO:0007669"/>
    <property type="project" value="UniProtKB-ARBA"/>
</dbReference>
<protein>
    <recommendedName>
        <fullName evidence="2">histidine kinase</fullName>
        <ecNumber evidence="2">2.7.13.3</ecNumber>
    </recommendedName>
</protein>
<name>A6G2A7_9BACT</name>
<reference evidence="7 8" key="1">
    <citation type="submission" date="2007-06" db="EMBL/GenBank/DDBJ databases">
        <authorList>
            <person name="Shimkets L."/>
            <person name="Ferriera S."/>
            <person name="Johnson J."/>
            <person name="Kravitz S."/>
            <person name="Beeson K."/>
            <person name="Sutton G."/>
            <person name="Rogers Y.-H."/>
            <person name="Friedman R."/>
            <person name="Frazier M."/>
            <person name="Venter J.C."/>
        </authorList>
    </citation>
    <scope>NUCLEOTIDE SEQUENCE [LARGE SCALE GENOMIC DNA]</scope>
    <source>
        <strain evidence="7 8">SIR-1</strain>
    </source>
</reference>
<evidence type="ECO:0000259" key="4">
    <source>
        <dbReference type="PROSITE" id="PS50011"/>
    </source>
</evidence>
<dbReference type="Pfam" id="PF00512">
    <property type="entry name" value="HisKA"/>
    <property type="match status" value="1"/>
</dbReference>
<dbReference type="InterPro" id="IPR029016">
    <property type="entry name" value="GAF-like_dom_sf"/>
</dbReference>
<dbReference type="PANTHER" id="PTHR43642">
    <property type="entry name" value="HYBRID SIGNAL TRANSDUCTION HISTIDINE KINASE G"/>
    <property type="match status" value="1"/>
</dbReference>
<dbReference type="SMART" id="SM00220">
    <property type="entry name" value="S_TKc"/>
    <property type="match status" value="1"/>
</dbReference>
<dbReference type="InterPro" id="IPR008271">
    <property type="entry name" value="Ser/Thr_kinase_AS"/>
</dbReference>
<dbReference type="PROSITE" id="PS50109">
    <property type="entry name" value="HIS_KIN"/>
    <property type="match status" value="1"/>
</dbReference>
<proteinExistence type="predicted"/>
<dbReference type="InterPro" id="IPR000700">
    <property type="entry name" value="PAS-assoc_C"/>
</dbReference>
<dbReference type="Pfam" id="PF00069">
    <property type="entry name" value="Pkinase"/>
    <property type="match status" value="1"/>
</dbReference>
<dbReference type="Proteomes" id="UP000005801">
    <property type="component" value="Unassembled WGS sequence"/>
</dbReference>
<dbReference type="SMART" id="SM00388">
    <property type="entry name" value="HisKA"/>
    <property type="match status" value="1"/>
</dbReference>
<dbReference type="InterPro" id="IPR036097">
    <property type="entry name" value="HisK_dim/P_sf"/>
</dbReference>
<keyword evidence="8" id="KW-1185">Reference proteome</keyword>
<dbReference type="Gene3D" id="1.10.287.130">
    <property type="match status" value="1"/>
</dbReference>
<feature type="domain" description="PAC" evidence="6">
    <location>
        <begin position="1525"/>
        <end position="1576"/>
    </location>
</feature>
<evidence type="ECO:0000256" key="3">
    <source>
        <dbReference type="ARBA" id="ARBA00022553"/>
    </source>
</evidence>
<dbReference type="SUPFAM" id="SSF56112">
    <property type="entry name" value="Protein kinase-like (PK-like)"/>
    <property type="match status" value="1"/>
</dbReference>
<keyword evidence="7" id="KW-0418">Kinase</keyword>
<dbReference type="GO" id="GO:0000155">
    <property type="term" value="F:phosphorelay sensor kinase activity"/>
    <property type="evidence" value="ECO:0007669"/>
    <property type="project" value="InterPro"/>
</dbReference>
<dbReference type="InterPro" id="IPR013656">
    <property type="entry name" value="PAS_4"/>
</dbReference>
<evidence type="ECO:0000313" key="8">
    <source>
        <dbReference type="Proteomes" id="UP000005801"/>
    </source>
</evidence>
<dbReference type="InterPro" id="IPR003018">
    <property type="entry name" value="GAF"/>
</dbReference>
<gene>
    <name evidence="7" type="ORF">PPSIR1_20654</name>
</gene>
<dbReference type="Gene3D" id="3.30.450.20">
    <property type="entry name" value="PAS domain"/>
    <property type="match status" value="1"/>
</dbReference>
<dbReference type="SUPFAM" id="SSF55781">
    <property type="entry name" value="GAF domain-like"/>
    <property type="match status" value="1"/>
</dbReference>
<accession>A6G2A7</accession>
<dbReference type="PANTHER" id="PTHR43642:SF1">
    <property type="entry name" value="HYBRID SIGNAL TRANSDUCTION HISTIDINE KINASE G"/>
    <property type="match status" value="1"/>
</dbReference>
<dbReference type="eggNOG" id="COG3899">
    <property type="taxonomic scope" value="Bacteria"/>
</dbReference>
<dbReference type="SMART" id="SM00387">
    <property type="entry name" value="HATPase_c"/>
    <property type="match status" value="1"/>
</dbReference>
<dbReference type="PROSITE" id="PS50113">
    <property type="entry name" value="PAC"/>
    <property type="match status" value="1"/>
</dbReference>
<dbReference type="GO" id="GO:0038023">
    <property type="term" value="F:signaling receptor activity"/>
    <property type="evidence" value="ECO:0007669"/>
    <property type="project" value="UniProtKB-ARBA"/>
</dbReference>
<dbReference type="InterPro" id="IPR011009">
    <property type="entry name" value="Kinase-like_dom_sf"/>
</dbReference>
<dbReference type="Pfam" id="PF01590">
    <property type="entry name" value="GAF"/>
    <property type="match status" value="1"/>
</dbReference>
<dbReference type="InterPro" id="IPR053159">
    <property type="entry name" value="Hybrid_Histidine_Kinase"/>
</dbReference>
<dbReference type="InterPro" id="IPR027417">
    <property type="entry name" value="P-loop_NTPase"/>
</dbReference>
<feature type="domain" description="Protein kinase" evidence="4">
    <location>
        <begin position="1"/>
        <end position="256"/>
    </location>
</feature>
<evidence type="ECO:0000259" key="5">
    <source>
        <dbReference type="PROSITE" id="PS50109"/>
    </source>
</evidence>
<comment type="catalytic activity">
    <reaction evidence="1">
        <text>ATP + protein L-histidine = ADP + protein N-phospho-L-histidine.</text>
        <dbReference type="EC" id="2.7.13.3"/>
    </reaction>
</comment>